<feature type="compositionally biased region" description="Basic and acidic residues" evidence="7">
    <location>
        <begin position="694"/>
        <end position="711"/>
    </location>
</feature>
<feature type="region of interest" description="Disordered" evidence="7">
    <location>
        <begin position="1"/>
        <end position="20"/>
    </location>
</feature>
<feature type="region of interest" description="Disordered" evidence="7">
    <location>
        <begin position="1082"/>
        <end position="1153"/>
    </location>
</feature>
<keyword evidence="4" id="KW-0508">mRNA splicing</keyword>
<reference evidence="9" key="1">
    <citation type="submission" date="2025-08" db="UniProtKB">
        <authorList>
            <consortium name="RefSeq"/>
        </authorList>
    </citation>
    <scope>IDENTIFICATION</scope>
    <source>
        <tissue evidence="9">Leaf</tissue>
    </source>
</reference>
<feature type="compositionally biased region" description="Low complexity" evidence="7">
    <location>
        <begin position="858"/>
        <end position="871"/>
    </location>
</feature>
<keyword evidence="5" id="KW-0539">Nucleus</keyword>
<dbReference type="Pfam" id="PF23241">
    <property type="entry name" value="HAT_PRP39_C"/>
    <property type="match status" value="1"/>
</dbReference>
<feature type="compositionally biased region" description="Low complexity" evidence="7">
    <location>
        <begin position="892"/>
        <end position="907"/>
    </location>
</feature>
<comment type="similarity">
    <text evidence="6">Belongs to the PRP39 family.</text>
</comment>
<dbReference type="FunFam" id="1.25.40.10:FF:000159">
    <property type="entry name" value="Tetratricopeptide repeat (TPR)-like superfamily protein"/>
    <property type="match status" value="1"/>
</dbReference>
<dbReference type="Pfam" id="PF23240">
    <property type="entry name" value="HAT_PRP39_N"/>
    <property type="match status" value="1"/>
</dbReference>
<evidence type="ECO:0000256" key="5">
    <source>
        <dbReference type="ARBA" id="ARBA00023242"/>
    </source>
</evidence>
<dbReference type="Proteomes" id="UP000504621">
    <property type="component" value="Unplaced"/>
</dbReference>
<evidence type="ECO:0000256" key="1">
    <source>
        <dbReference type="ARBA" id="ARBA00004123"/>
    </source>
</evidence>
<feature type="compositionally biased region" description="Polar residues" evidence="7">
    <location>
        <begin position="1120"/>
        <end position="1153"/>
    </location>
</feature>
<dbReference type="InterPro" id="IPR059164">
    <property type="entry name" value="HAT_PRP39_C"/>
</dbReference>
<accession>A0A6J1B673</accession>
<dbReference type="FunFam" id="1.25.40.10:FF:000064">
    <property type="entry name" value="Putative pre-mrna-processing factor 39"/>
    <property type="match status" value="1"/>
</dbReference>
<dbReference type="SUPFAM" id="SSF48452">
    <property type="entry name" value="TPR-like"/>
    <property type="match status" value="1"/>
</dbReference>
<dbReference type="PANTHER" id="PTHR17204:SF26">
    <property type="entry name" value="PRE-MRNA-PROCESSING FACTOR 39-2"/>
    <property type="match status" value="1"/>
</dbReference>
<dbReference type="SMART" id="SM00386">
    <property type="entry name" value="HAT"/>
    <property type="match status" value="4"/>
</dbReference>
<gene>
    <name evidence="9" type="primary">LOC110424636</name>
</gene>
<dbReference type="Gene3D" id="1.25.40.10">
    <property type="entry name" value="Tetratricopeptide repeat domain"/>
    <property type="match status" value="2"/>
</dbReference>
<evidence type="ECO:0000256" key="6">
    <source>
        <dbReference type="ARBA" id="ARBA00038019"/>
    </source>
</evidence>
<evidence type="ECO:0000256" key="4">
    <source>
        <dbReference type="ARBA" id="ARBA00023187"/>
    </source>
</evidence>
<evidence type="ECO:0000256" key="7">
    <source>
        <dbReference type="SAM" id="MobiDB-lite"/>
    </source>
</evidence>
<feature type="region of interest" description="Disordered" evidence="7">
    <location>
        <begin position="936"/>
        <end position="956"/>
    </location>
</feature>
<evidence type="ECO:0000313" key="8">
    <source>
        <dbReference type="Proteomes" id="UP000504621"/>
    </source>
</evidence>
<dbReference type="GO" id="GO:0071004">
    <property type="term" value="C:U2-type prespliceosome"/>
    <property type="evidence" value="ECO:0007669"/>
    <property type="project" value="TreeGrafter"/>
</dbReference>
<keyword evidence="3" id="KW-0677">Repeat</keyword>
<comment type="subcellular location">
    <subcellularLocation>
        <location evidence="1">Nucleus</location>
    </subcellularLocation>
</comment>
<dbReference type="InterPro" id="IPR003107">
    <property type="entry name" value="HAT"/>
</dbReference>
<feature type="compositionally biased region" description="Basic residues" evidence="7">
    <location>
        <begin position="847"/>
        <end position="857"/>
    </location>
</feature>
<evidence type="ECO:0000256" key="3">
    <source>
        <dbReference type="ARBA" id="ARBA00022737"/>
    </source>
</evidence>
<proteinExistence type="inferred from homology"/>
<dbReference type="InterPro" id="IPR011990">
    <property type="entry name" value="TPR-like_helical_dom_sf"/>
</dbReference>
<sequence length="1153" mass="132259">MEVQISTTETESHPETGDSLEGFDEVKLKEFIAQGKLDFDGWTSLILDVENSFHDEIEKICLVYDSFLFQFPLCYGYWRKYADHVIRLCTIDKAVEVFERAVQSATYSVGVWVDYCGFAISVFEDANDIRRLFRRAMSFVGKDYLCHTLWDKYVEFEFSQQQWSSLANVYIRTLRFPSKKLHRYYEGFQKLAATWKEEMQCLNDLDLESDPKVENEVSTCYTDEEISCVIKDLLDPSTGVDGTKALEKYLSIGKQFYQEASQLGEKIHRFETSIRRPYFHVNPLDISQLENWHEYLNFVEMHGDFDWAVKLYERCLIPCANYPEFWMRYVDYVESKGGREIANFALARATQIFLKRMPVIHLFSARFKEKIRDVSGAHVALAEYETESDLSFVETVSIKANMEKRLGNFVAASNTYKEAVEIAAAKEKFDILPILYIHFSRLQYMITSNSDAARDILIDGIKHVPHSKLLLEELIKFGMMHGGHRDIHVLDAIIDNAISPGLSQGMNAEEAEDVSSLYLQFVDLCGTIDDIRRALNRHIKCFPGSTRMSTYMFSVNGIKPIPLKMTSGGRQESLGALPSHPSGGGSFDIPTQSPSLDKIMKSPENDDTQLTHAVDWVLDKKSPRQENHEIPSDKATVNRLRSEVDESLQEGTQQGSQDVSKQLREDIKANTNLSSPDLIHEVTNEVEALQTSEENSKENDIKQEHDHKSEQDVNQLSLERLSLDHLDHKCSDSIRVANQGGETFVETRLSNGNMVKKEPPQETSMCYGSVPEDGQSNDGHHLVSSPRSAQPSDSTGIQTEMASPSSLASQQNIKKTEPPLRRTPPYGGGSWHQRSKVDRVHRENKLGFRRHSHKRLQQRQQMSPQRQCPRSDTGTQVPMSQGYPSQPMSSLSPQVQQGGQTQSQYSTSAAHPNLITAHGWSMHNMQQQNFVPSQSQLLPQPAYPPPQISQHPMQSNEQLGQMQNNQAYNQMWQYYFYQQQQQQPFLLQQPHNQQPQPQQQLLQQQYQQHQQMLQVQQQYLQQQQLPYQHPQLLQLEQQHQFVQHQQQHLQQQQQLIQQQQLQQQGSYAQQLPPQNHHLFLQQQQQEKEQRQQEEQIATSQVQTLNDSSKEESMMEPRVQTRLQGQGTLSHGTDASKTVSSAASPNSKQRSYTS</sequence>
<feature type="region of interest" description="Disordered" evidence="7">
    <location>
        <begin position="689"/>
        <end position="713"/>
    </location>
</feature>
<feature type="compositionally biased region" description="Polar residues" evidence="7">
    <location>
        <begin position="1096"/>
        <end position="1106"/>
    </location>
</feature>
<dbReference type="GO" id="GO:0005685">
    <property type="term" value="C:U1 snRNP"/>
    <property type="evidence" value="ECO:0007669"/>
    <property type="project" value="TreeGrafter"/>
</dbReference>
<dbReference type="OrthoDB" id="10265668at2759"/>
<feature type="compositionally biased region" description="Polar residues" evidence="7">
    <location>
        <begin position="872"/>
        <end position="891"/>
    </location>
</feature>
<dbReference type="GO" id="GO:0000395">
    <property type="term" value="P:mRNA 5'-splice site recognition"/>
    <property type="evidence" value="ECO:0007669"/>
    <property type="project" value="TreeGrafter"/>
</dbReference>
<organism evidence="8 9">
    <name type="scientific">Herrania umbratica</name>
    <dbReference type="NCBI Taxonomy" id="108875"/>
    <lineage>
        <taxon>Eukaryota</taxon>
        <taxon>Viridiplantae</taxon>
        <taxon>Streptophyta</taxon>
        <taxon>Embryophyta</taxon>
        <taxon>Tracheophyta</taxon>
        <taxon>Spermatophyta</taxon>
        <taxon>Magnoliopsida</taxon>
        <taxon>eudicotyledons</taxon>
        <taxon>Gunneridae</taxon>
        <taxon>Pentapetalae</taxon>
        <taxon>rosids</taxon>
        <taxon>malvids</taxon>
        <taxon>Malvales</taxon>
        <taxon>Malvaceae</taxon>
        <taxon>Byttnerioideae</taxon>
        <taxon>Herrania</taxon>
    </lineage>
</organism>
<name>A0A6J1B673_9ROSI</name>
<dbReference type="PANTHER" id="PTHR17204">
    <property type="entry name" value="PRE-MRNA PROCESSING PROTEIN PRP39-RELATED"/>
    <property type="match status" value="1"/>
</dbReference>
<feature type="region of interest" description="Disordered" evidence="7">
    <location>
        <begin position="564"/>
        <end position="603"/>
    </location>
</feature>
<dbReference type="RefSeq" id="XP_021294922.1">
    <property type="nucleotide sequence ID" value="XM_021439247.1"/>
</dbReference>
<evidence type="ECO:0000256" key="2">
    <source>
        <dbReference type="ARBA" id="ARBA00022664"/>
    </source>
</evidence>
<keyword evidence="2" id="KW-0507">mRNA processing</keyword>
<dbReference type="AlphaFoldDB" id="A0A6J1B673"/>
<protein>
    <submittedName>
        <fullName evidence="9">Uncharacterized protein LOC110424636 isoform X1</fullName>
    </submittedName>
</protein>
<dbReference type="GO" id="GO:0000243">
    <property type="term" value="C:commitment complex"/>
    <property type="evidence" value="ECO:0007669"/>
    <property type="project" value="TreeGrafter"/>
</dbReference>
<evidence type="ECO:0000313" key="9">
    <source>
        <dbReference type="RefSeq" id="XP_021294922.1"/>
    </source>
</evidence>
<feature type="compositionally biased region" description="Basic and acidic residues" evidence="7">
    <location>
        <begin position="835"/>
        <end position="846"/>
    </location>
</feature>
<feature type="region of interest" description="Disordered" evidence="7">
    <location>
        <begin position="750"/>
        <end position="907"/>
    </location>
</feature>
<feature type="compositionally biased region" description="Polar residues" evidence="7">
    <location>
        <begin position="785"/>
        <end position="813"/>
    </location>
</feature>
<dbReference type="GeneID" id="110424636"/>
<dbReference type="GO" id="GO:0030627">
    <property type="term" value="F:pre-mRNA 5'-splice site binding"/>
    <property type="evidence" value="ECO:0007669"/>
    <property type="project" value="TreeGrafter"/>
</dbReference>
<keyword evidence="8" id="KW-1185">Reference proteome</keyword>